<reference evidence="1" key="1">
    <citation type="journal article" date="2020" name="Nature">
        <title>Giant virus diversity and host interactions through global metagenomics.</title>
        <authorList>
            <person name="Schulz F."/>
            <person name="Roux S."/>
            <person name="Paez-Espino D."/>
            <person name="Jungbluth S."/>
            <person name="Walsh D.A."/>
            <person name="Denef V.J."/>
            <person name="McMahon K.D."/>
            <person name="Konstantinidis K.T."/>
            <person name="Eloe-Fadrosh E.A."/>
            <person name="Kyrpides N.C."/>
            <person name="Woyke T."/>
        </authorList>
    </citation>
    <scope>NUCLEOTIDE SEQUENCE</scope>
    <source>
        <strain evidence="1">GVMAG-S-3300013286-35</strain>
    </source>
</reference>
<protein>
    <submittedName>
        <fullName evidence="1">Uncharacterized protein</fullName>
    </submittedName>
</protein>
<sequence length="308" mass="35304">MPLSIGEGGSLSWQRLARVNEHPRDLRIQFNEEEHSYAIDGSKIGWVSCTQFKGQFFGHFDPDAVIKKMMSGSNWIKSPYYGRTAEDIKAGWAASGDEASTAGTRMHLDIEHYYNSSELSVESMKRDDDWTPNPSVEWDQFMSYQAKVGSKMEPYRTEWLVWNEDIKLAGSIDMLYKKSNGKYAIYDWKRSKEIKTENRYQSGYGPLSHLPDANYWTYSMQLNIYRMILKQKYDMDVDEMALVILHPNQANWRVIKINIMEEEVLGMFACRRAALAVPGNDGSNPVVVLDSHEEHDTSAAPTGWVGLD</sequence>
<dbReference type="EMBL" id="MN740993">
    <property type="protein sequence ID" value="QHU21856.1"/>
    <property type="molecule type" value="Genomic_DNA"/>
</dbReference>
<name>A0A6C0KXK4_9ZZZZ</name>
<organism evidence="1">
    <name type="scientific">viral metagenome</name>
    <dbReference type="NCBI Taxonomy" id="1070528"/>
    <lineage>
        <taxon>unclassified sequences</taxon>
        <taxon>metagenomes</taxon>
        <taxon>organismal metagenomes</taxon>
    </lineage>
</organism>
<dbReference type="Gene3D" id="3.90.320.10">
    <property type="match status" value="1"/>
</dbReference>
<evidence type="ECO:0000313" key="1">
    <source>
        <dbReference type="EMBL" id="QHU21856.1"/>
    </source>
</evidence>
<proteinExistence type="predicted"/>
<dbReference type="AlphaFoldDB" id="A0A6C0KXK4"/>
<accession>A0A6C0KXK4</accession>
<dbReference type="InterPro" id="IPR011604">
    <property type="entry name" value="PDDEXK-like_dom_sf"/>
</dbReference>